<dbReference type="Gene3D" id="3.30.300.30">
    <property type="match status" value="1"/>
</dbReference>
<keyword evidence="6" id="KW-1185">Reference proteome</keyword>
<dbReference type="Gene3D" id="2.130.10.10">
    <property type="entry name" value="YVTN repeat-like/Quinoprotein amine dehydrogenase"/>
    <property type="match status" value="3"/>
</dbReference>
<dbReference type="EMBL" id="JAOPHQ010002721">
    <property type="protein sequence ID" value="KAK0145853.1"/>
    <property type="molecule type" value="Genomic_DNA"/>
</dbReference>
<feature type="region of interest" description="Disordered" evidence="3">
    <location>
        <begin position="1153"/>
        <end position="1180"/>
    </location>
</feature>
<keyword evidence="2" id="KW-0443">Lipid metabolism</keyword>
<dbReference type="InterPro" id="IPR036736">
    <property type="entry name" value="ACP-like_sf"/>
</dbReference>
<dbReference type="SUPFAM" id="SSF56801">
    <property type="entry name" value="Acetyl-CoA synthetase-like"/>
    <property type="match status" value="1"/>
</dbReference>
<dbReference type="AlphaFoldDB" id="A0AA47MSH7"/>
<sequence length="1180" mass="125081">MNESHLQDAALTAASRHADRPAVTYDGRPGPGGCVSLSYGDVAGHGRALSSSLRTLCGDDDDSRFVGLYVHNDLYLPVWILGILQLPAAYVPLHPDVPAVQSARVMSLCRLKYCALQSSLFEQFQKKFSGLIAVEVCAAWADVNLTLAAAAAAAAALDLGESAAQGDIAYVMHTSGTTGLPKIVRVPHKCIVPNIQHLRSLFQMSADDVVFLASPLTFDPSVVEIFLALSSGARLLIAPPVVKKAPNRLAKLLFRDHKTTVLQVTPTLLGRFGRRTLTEEVLSAGSSLRVLALGGEACPAPPLLRSWRQEGNRTRVYNIYGITEVSCWACCHRVPEDLLQSGDPAASSVPIGAPLLDTSVEVRDDQGSVITEGQGQVFIGGQDRVCLIDGESTLVPGTMRATGDWVRVEGNHLHFLGRRDRLVKRHGQRVNLDTVQQVMMSLPQVDSCAVGLVEGFRLVAFVVASPSVHQVAATPRQTEPSLSVPRDHEGDRGSSADLPEDEGGGAAPDRVLRRAVLQQLSLLVPSASIPDSLVLVPALPLTAHGKVDMRALMKLYQRQRECLESVNSFENMGQLKQRLISLWQDSLGLPEDAAVEDDSRFLFSGGDSLKALRLCDDIMATVGLAVPGLLEVILEGSFTEVVRRVAGATRLPRAADDPPDAPVAKKRSADRPAAATMSKRERAETTSAPDHPHGSAGSTECRLIKVLRRAGQVLEMNVSDPETVSGSRRKTISTNVKTDSPAAGTGGTGVSRAAGPPELEPTRSPELRVRWSSDTGRCVDASPLLLVVQDGAEGGGAGSKTTVFIGSHSHRMQALDLTTGGLLWERVLGDRIESSAVATRCGTQVAVGCYDGGVYFLCVASGATRWVFETGDAVKSSPAVDPATGLVMVGSHDGHVYALDPQVQQCVWKHHCGGGAVFSSPYLDASQRRLYAASLRGHLVCLHPVSGSSDIFFSFSRVGQKVTVSLLAVHWVNVTQDSGEVLWTYARETPFFSSPCGAAGCVVIGSVDGHICCFSDTGQLRWQFLADGAVFATPCFTPDGRRVLCGAHDGGVYCLDAADGAPAWRFQTSGRVYASPCVVEAGGPAAAAAAAAGFLVAAASTDGAVWLLDGRDGRSVASLGLPGELFSSPVAWERSLVVGCRNDMVYCVELTDPANGEEPGGHARAETPPGTADATAQQRL</sequence>
<dbReference type="GO" id="GO:0006629">
    <property type="term" value="P:lipid metabolic process"/>
    <property type="evidence" value="ECO:0007669"/>
    <property type="project" value="UniProtKB-KW"/>
</dbReference>
<comment type="similarity">
    <text evidence="1">Belongs to the ATP-dependent AMP-binding enzyme family.</text>
</comment>
<evidence type="ECO:0000313" key="6">
    <source>
        <dbReference type="Proteomes" id="UP001174136"/>
    </source>
</evidence>
<dbReference type="InterPro" id="IPR018391">
    <property type="entry name" value="PQQ_b-propeller_rpt"/>
</dbReference>
<evidence type="ECO:0000256" key="1">
    <source>
        <dbReference type="ARBA" id="ARBA00006432"/>
    </source>
</evidence>
<dbReference type="InterPro" id="IPR009081">
    <property type="entry name" value="PP-bd_ACP"/>
</dbReference>
<dbReference type="Gene3D" id="3.40.50.12780">
    <property type="entry name" value="N-terminal domain of ligase-like"/>
    <property type="match status" value="1"/>
</dbReference>
<dbReference type="CDD" id="cd17654">
    <property type="entry name" value="A_NRPS_acs4"/>
    <property type="match status" value="1"/>
</dbReference>
<evidence type="ECO:0000259" key="4">
    <source>
        <dbReference type="PROSITE" id="PS50075"/>
    </source>
</evidence>
<accession>A0AA47MSH7</accession>
<name>A0AA47MSH7_MERPO</name>
<dbReference type="SUPFAM" id="SSF47336">
    <property type="entry name" value="ACP-like"/>
    <property type="match status" value="1"/>
</dbReference>
<dbReference type="InterPro" id="IPR042099">
    <property type="entry name" value="ANL_N_sf"/>
</dbReference>
<dbReference type="Proteomes" id="UP001174136">
    <property type="component" value="Unassembled WGS sequence"/>
</dbReference>
<dbReference type="Pfam" id="PF13570">
    <property type="entry name" value="Beta-prop_ACSF4"/>
    <property type="match status" value="2"/>
</dbReference>
<dbReference type="InterPro" id="IPR045851">
    <property type="entry name" value="AMP-bd_C_sf"/>
</dbReference>
<dbReference type="PANTHER" id="PTHR44394">
    <property type="entry name" value="BETA-ALANINE-ACTIVATING ENZYME"/>
    <property type="match status" value="1"/>
</dbReference>
<feature type="region of interest" description="Disordered" evidence="3">
    <location>
        <begin position="717"/>
        <end position="765"/>
    </location>
</feature>
<feature type="compositionally biased region" description="Basic and acidic residues" evidence="3">
    <location>
        <begin position="485"/>
        <end position="494"/>
    </location>
</feature>
<dbReference type="InterPro" id="IPR002372">
    <property type="entry name" value="PQQ_rpt_dom"/>
</dbReference>
<dbReference type="SMART" id="SM00564">
    <property type="entry name" value="PQQ"/>
    <property type="match status" value="6"/>
</dbReference>
<dbReference type="InterPro" id="IPR015943">
    <property type="entry name" value="WD40/YVTN_repeat-like_dom_sf"/>
</dbReference>
<dbReference type="SUPFAM" id="SSF50998">
    <property type="entry name" value="Quinoprotein alcohol dehydrogenase-like"/>
    <property type="match status" value="1"/>
</dbReference>
<proteinExistence type="inferred from homology"/>
<evidence type="ECO:0000313" key="5">
    <source>
        <dbReference type="EMBL" id="KAK0145853.1"/>
    </source>
</evidence>
<dbReference type="InterPro" id="IPR000873">
    <property type="entry name" value="AMP-dep_synth/lig_dom"/>
</dbReference>
<gene>
    <name evidence="5" type="primary">aasdh</name>
    <name evidence="5" type="ORF">N1851_015219</name>
</gene>
<dbReference type="Gene3D" id="1.10.1200.10">
    <property type="entry name" value="ACP-like"/>
    <property type="match status" value="1"/>
</dbReference>
<dbReference type="PANTHER" id="PTHR44394:SF1">
    <property type="entry name" value="BETA-ALANINE-ACTIVATING ENZYME"/>
    <property type="match status" value="1"/>
</dbReference>
<dbReference type="InterPro" id="IPR020845">
    <property type="entry name" value="AMP-binding_CS"/>
</dbReference>
<dbReference type="GO" id="GO:0043041">
    <property type="term" value="P:amino acid activation for nonribosomal peptide biosynthetic process"/>
    <property type="evidence" value="ECO:0007669"/>
    <property type="project" value="TreeGrafter"/>
</dbReference>
<dbReference type="Pfam" id="PF00501">
    <property type="entry name" value="AMP-binding"/>
    <property type="match status" value="1"/>
</dbReference>
<feature type="region of interest" description="Disordered" evidence="3">
    <location>
        <begin position="652"/>
        <end position="701"/>
    </location>
</feature>
<organism evidence="5 6">
    <name type="scientific">Merluccius polli</name>
    <name type="common">Benguela hake</name>
    <name type="synonym">Merluccius cadenati</name>
    <dbReference type="NCBI Taxonomy" id="89951"/>
    <lineage>
        <taxon>Eukaryota</taxon>
        <taxon>Metazoa</taxon>
        <taxon>Chordata</taxon>
        <taxon>Craniata</taxon>
        <taxon>Vertebrata</taxon>
        <taxon>Euteleostomi</taxon>
        <taxon>Actinopterygii</taxon>
        <taxon>Neopterygii</taxon>
        <taxon>Teleostei</taxon>
        <taxon>Neoteleostei</taxon>
        <taxon>Acanthomorphata</taxon>
        <taxon>Zeiogadaria</taxon>
        <taxon>Gadariae</taxon>
        <taxon>Gadiformes</taxon>
        <taxon>Gadoidei</taxon>
        <taxon>Merlucciidae</taxon>
        <taxon>Merluccius</taxon>
    </lineage>
</organism>
<evidence type="ECO:0000256" key="3">
    <source>
        <dbReference type="SAM" id="MobiDB-lite"/>
    </source>
</evidence>
<feature type="domain" description="Carrier" evidence="4">
    <location>
        <begin position="570"/>
        <end position="649"/>
    </location>
</feature>
<protein>
    <submittedName>
        <fullName evidence="5">Beta-alanine-activating enzyme</fullName>
    </submittedName>
</protein>
<dbReference type="PROSITE" id="PS50075">
    <property type="entry name" value="CARRIER"/>
    <property type="match status" value="1"/>
</dbReference>
<dbReference type="InterPro" id="IPR052091">
    <property type="entry name" value="Beta-ala_Activ/Resist"/>
</dbReference>
<dbReference type="InterPro" id="IPR011047">
    <property type="entry name" value="Quinoprotein_ADH-like_sf"/>
</dbReference>
<dbReference type="PROSITE" id="PS00455">
    <property type="entry name" value="AMP_BINDING"/>
    <property type="match status" value="1"/>
</dbReference>
<reference evidence="5" key="1">
    <citation type="journal article" date="2023" name="Front. Mar. Sci.">
        <title>A new Merluccius polli reference genome to investigate the effects of global change in West African waters.</title>
        <authorList>
            <person name="Mateo J.L."/>
            <person name="Blanco-Fernandez C."/>
            <person name="Garcia-Vazquez E."/>
            <person name="Machado-Schiaffino G."/>
        </authorList>
    </citation>
    <scope>NUCLEOTIDE SEQUENCE</scope>
    <source>
        <strain evidence="5">C29</strain>
        <tissue evidence="5">Fin</tissue>
    </source>
</reference>
<comment type="caution">
    <text evidence="5">The sequence shown here is derived from an EMBL/GenBank/DDBJ whole genome shotgun (WGS) entry which is preliminary data.</text>
</comment>
<feature type="region of interest" description="Disordered" evidence="3">
    <location>
        <begin position="470"/>
        <end position="507"/>
    </location>
</feature>
<evidence type="ECO:0000256" key="2">
    <source>
        <dbReference type="ARBA" id="ARBA00023098"/>
    </source>
</evidence>
<feature type="compositionally biased region" description="Polar residues" evidence="3">
    <location>
        <begin position="720"/>
        <end position="738"/>
    </location>
</feature>
<dbReference type="InterPro" id="IPR048005">
    <property type="entry name" value="AASDH_AMP"/>
</dbReference>